<dbReference type="Proteomes" id="UP000295184">
    <property type="component" value="Unassembled WGS sequence"/>
</dbReference>
<dbReference type="EMBL" id="SLUM01000005">
    <property type="protein sequence ID" value="TCL59597.1"/>
    <property type="molecule type" value="Genomic_DNA"/>
</dbReference>
<name>A0A4V2QCB4_9FIRM</name>
<dbReference type="RefSeq" id="WP_058966911.1">
    <property type="nucleotide sequence ID" value="NZ_CABKVM010000019.1"/>
</dbReference>
<keyword evidence="1" id="KW-1133">Transmembrane helix</keyword>
<dbReference type="STRING" id="1650663.GCA_001486665_03347"/>
<feature type="transmembrane region" description="Helical" evidence="1">
    <location>
        <begin position="90"/>
        <end position="118"/>
    </location>
</feature>
<protein>
    <submittedName>
        <fullName evidence="2">ABC-2 type transport system permease protein</fullName>
    </submittedName>
</protein>
<feature type="transmembrane region" description="Helical" evidence="1">
    <location>
        <begin position="159"/>
        <end position="183"/>
    </location>
</feature>
<feature type="transmembrane region" description="Helical" evidence="1">
    <location>
        <begin position="203"/>
        <end position="223"/>
    </location>
</feature>
<evidence type="ECO:0000313" key="2">
    <source>
        <dbReference type="EMBL" id="TCL59597.1"/>
    </source>
</evidence>
<dbReference type="OrthoDB" id="2080139at2"/>
<keyword evidence="1" id="KW-0812">Transmembrane</keyword>
<dbReference type="AlphaFoldDB" id="A0A4V2QCB4"/>
<feature type="transmembrane region" description="Helical" evidence="1">
    <location>
        <begin position="342"/>
        <end position="363"/>
    </location>
</feature>
<comment type="caution">
    <text evidence="2">The sequence shown here is derived from an EMBL/GenBank/DDBJ whole genome shotgun (WGS) entry which is preliminary data.</text>
</comment>
<gene>
    <name evidence="2" type="ORF">EDD77_10543</name>
</gene>
<feature type="transmembrane region" description="Helical" evidence="1">
    <location>
        <begin position="20"/>
        <end position="41"/>
    </location>
</feature>
<proteinExistence type="predicted"/>
<accession>A0A4V2QCB4</accession>
<reference evidence="2 3" key="1">
    <citation type="submission" date="2019-03" db="EMBL/GenBank/DDBJ databases">
        <title>Genomic Encyclopedia of Type Strains, Phase IV (KMG-IV): sequencing the most valuable type-strain genomes for metagenomic binning, comparative biology and taxonomic classification.</title>
        <authorList>
            <person name="Goeker M."/>
        </authorList>
    </citation>
    <scope>NUCLEOTIDE SEQUENCE [LARGE SCALE GENOMIC DNA]</scope>
    <source>
        <strain evidence="2 3">DSM 100451</strain>
    </source>
</reference>
<sequence length="472" mass="53288">MKRTLYKAILKSRSAPIITLSLSMIGIYVGYLIWYVLGHYLPGPISVYRVFVSILAIWISTFIAIYKIPDQLFTNRRIKDVLCFPLSSSRLVLLVIGRLACVQLGVTISAFWACFLYATSDWLSTVTIMLFCWIGSCLIDLLVLLISMAIANLLPASSVGYGFIVLQYGAFLLLALSAGNLVSEIFFVPDFLDNLNEAFCPDKWLLIAMLVAALSTLCAYFCVKAGYVRGYLNTQNFQHQKANKAIAPTKIKNPYFLLEWKRVSRNKELIFFSNIKNIITVVVLCGLLMQNFDWIGVSERYTIELFLLVSCCAVNTISSTAYSSDPNKAYISFLPISSHRLFFWKTLQGFFWGEITVLLFWVGATFFHGISALDAFLLLIYGTVMNYGCVWLGVFLDYKMPRSPNSTNELLHGNISKVIVLFASITLTVGEIYFITQIIDYISLLPFAVCVSGCVVAIECVYWLFCRRSFRD</sequence>
<evidence type="ECO:0000256" key="1">
    <source>
        <dbReference type="SAM" id="Phobius"/>
    </source>
</evidence>
<organism evidence="2 3">
    <name type="scientific">Allofournierella massiliensis</name>
    <dbReference type="NCBI Taxonomy" id="1650663"/>
    <lineage>
        <taxon>Bacteria</taxon>
        <taxon>Bacillati</taxon>
        <taxon>Bacillota</taxon>
        <taxon>Clostridia</taxon>
        <taxon>Eubacteriales</taxon>
        <taxon>Oscillospiraceae</taxon>
        <taxon>Allofournierella</taxon>
    </lineage>
</organism>
<keyword evidence="1" id="KW-0472">Membrane</keyword>
<feature type="transmembrane region" description="Helical" evidence="1">
    <location>
        <begin position="269"/>
        <end position="289"/>
    </location>
</feature>
<evidence type="ECO:0000313" key="3">
    <source>
        <dbReference type="Proteomes" id="UP000295184"/>
    </source>
</evidence>
<feature type="transmembrane region" description="Helical" evidence="1">
    <location>
        <begin position="47"/>
        <end position="69"/>
    </location>
</feature>
<feature type="transmembrane region" description="Helical" evidence="1">
    <location>
        <begin position="124"/>
        <end position="147"/>
    </location>
</feature>
<feature type="transmembrane region" description="Helical" evidence="1">
    <location>
        <begin position="375"/>
        <end position="398"/>
    </location>
</feature>
<feature type="transmembrane region" description="Helical" evidence="1">
    <location>
        <begin position="418"/>
        <end position="435"/>
    </location>
</feature>
<feature type="transmembrane region" description="Helical" evidence="1">
    <location>
        <begin position="441"/>
        <end position="465"/>
    </location>
</feature>
<feature type="transmembrane region" description="Helical" evidence="1">
    <location>
        <begin position="301"/>
        <end position="322"/>
    </location>
</feature>